<dbReference type="GO" id="GO:0016887">
    <property type="term" value="F:ATP hydrolysis activity"/>
    <property type="evidence" value="ECO:0007669"/>
    <property type="project" value="InterPro"/>
</dbReference>
<evidence type="ECO:0000259" key="3">
    <source>
        <dbReference type="SMART" id="SM00853"/>
    </source>
</evidence>
<evidence type="ECO:0000313" key="4">
    <source>
        <dbReference type="EMBL" id="OIW27784.1"/>
    </source>
</evidence>
<name>A0A1J7JDJ0_9PEZI</name>
<dbReference type="EMBL" id="KV875099">
    <property type="protein sequence ID" value="OIW27784.1"/>
    <property type="molecule type" value="Genomic_DNA"/>
</dbReference>
<dbReference type="PANTHER" id="PTHR10073:SF47">
    <property type="entry name" value="DNA MISMATCH REPAIR PROTEIN MLH3"/>
    <property type="match status" value="1"/>
</dbReference>
<feature type="compositionally biased region" description="Basic and acidic residues" evidence="2">
    <location>
        <begin position="523"/>
        <end position="542"/>
    </location>
</feature>
<dbReference type="InterPro" id="IPR014790">
    <property type="entry name" value="MutL_C"/>
</dbReference>
<feature type="compositionally biased region" description="Polar residues" evidence="2">
    <location>
        <begin position="431"/>
        <end position="459"/>
    </location>
</feature>
<evidence type="ECO:0000313" key="5">
    <source>
        <dbReference type="Proteomes" id="UP000182658"/>
    </source>
</evidence>
<evidence type="ECO:0000256" key="1">
    <source>
        <dbReference type="ARBA" id="ARBA00006082"/>
    </source>
</evidence>
<dbReference type="InterPro" id="IPR037198">
    <property type="entry name" value="MutL_C_sf"/>
</dbReference>
<sequence>MSIKQLPPDVVAQIKSSIAITSLNSVVLGLVKNSLDAKSSKIKISVDYRKGNCSVEDNGLGIAPAEFLVDGGLGRLHCTSRYPPDPDHYGSHGTFLASIAALSLLTITSHHHEHRSHNSLSIHNSKVLARNTPALPEQRLLAFPNGTRITVRDLFGSMPVRVKQRALEMEKPGAAREFDQLILSIVGILLVWPDNVSLVIRDAASSNVLSLRTKESSHATGSRDGKNTSILLARAPKLLAQASLYDDSYADSWVEVGARGFGISVRGCVCLVPTATKRLQFIAIGIEPLLDELSANVLYEEVNSVFANSAFGVIEGESDEDTPGEKEKRNSLRIRDLKARKGIDRWPAFALQIRFEDRSPKQALGVEEILDGRSADLTVITNLLRALAYQFLKKHHFRPKPLNSILQQTKSKEPQGTKAISGSILPESRAHSASVNAQQDSVPSPLNIARRSTPSSMRTVSERRSESPFDTWSRVKVGRPSSATKVVRSIPQSAQTPRGPLVDSTGKLLRKPFNDNVPTPPKSELRPEAEKLQTHQGPEDGRNSQVDTVVWVDPITKIRSTINSRTGFVVESDSTAGRRISLRTTADAQRRLKPKPAPWIKEMLANWQNPAFAPTEAPIPRIPDPLEAAAQSAAEAVSTNCGHLKFGDASETSMLQFTGRVSKQALRAAEVIAQVDSKFILVKLALQAASSTLSSGSETGSSDSGELLVLIDQHAADERCRVEELQKEYFTSGNGEPCANAGQLEKPIQFELSKQEGLLLARFKEHFEYWGIVYEVMPTETYMSREDQQTNTKVQIQSLPPSILERCRLEPRLLIELVRKEVWRLRDEPELAVSLRARRTNASQEYGNDWVWRFHGCPQGILDLINSRSCRSAIMFNDYLSKEQCRELVLRLADCVFPFQCAHGRPSMVPLVDLGCWTDFGSSLTE</sequence>
<dbReference type="GO" id="GO:0005524">
    <property type="term" value="F:ATP binding"/>
    <property type="evidence" value="ECO:0007669"/>
    <property type="project" value="InterPro"/>
</dbReference>
<feature type="region of interest" description="Disordered" evidence="2">
    <location>
        <begin position="427"/>
        <end position="544"/>
    </location>
</feature>
<dbReference type="AlphaFoldDB" id="A0A1J7JDJ0"/>
<dbReference type="GO" id="GO:0032300">
    <property type="term" value="C:mismatch repair complex"/>
    <property type="evidence" value="ECO:0007669"/>
    <property type="project" value="InterPro"/>
</dbReference>
<dbReference type="SUPFAM" id="SSF55874">
    <property type="entry name" value="ATPase domain of HSP90 chaperone/DNA topoisomerase II/histidine kinase"/>
    <property type="match status" value="1"/>
</dbReference>
<feature type="domain" description="MutL C-terminal dimerisation" evidence="3">
    <location>
        <begin position="671"/>
        <end position="880"/>
    </location>
</feature>
<dbReference type="Pfam" id="PF08676">
    <property type="entry name" value="MutL_C"/>
    <property type="match status" value="1"/>
</dbReference>
<dbReference type="OrthoDB" id="429932at2759"/>
<reference evidence="4 5" key="1">
    <citation type="submission" date="2016-10" db="EMBL/GenBank/DDBJ databases">
        <title>Draft genome sequence of Coniochaeta ligniaria NRRL30616, a lignocellulolytic fungus for bioabatement of inhibitors in plant biomass hydrolysates.</title>
        <authorList>
            <consortium name="DOE Joint Genome Institute"/>
            <person name="Jimenez D.J."/>
            <person name="Hector R.E."/>
            <person name="Riley R."/>
            <person name="Sun H."/>
            <person name="Grigoriev I.V."/>
            <person name="Van Elsas J.D."/>
            <person name="Nichols N.N."/>
        </authorList>
    </citation>
    <scope>NUCLEOTIDE SEQUENCE [LARGE SCALE GENOMIC DNA]</scope>
    <source>
        <strain evidence="4 5">NRRL 30616</strain>
    </source>
</reference>
<dbReference type="PANTHER" id="PTHR10073">
    <property type="entry name" value="DNA MISMATCH REPAIR PROTEIN MLH, PMS, MUTL"/>
    <property type="match status" value="1"/>
</dbReference>
<dbReference type="Proteomes" id="UP000182658">
    <property type="component" value="Unassembled WGS sequence"/>
</dbReference>
<dbReference type="GO" id="GO:0140664">
    <property type="term" value="F:ATP-dependent DNA damage sensor activity"/>
    <property type="evidence" value="ECO:0007669"/>
    <property type="project" value="InterPro"/>
</dbReference>
<evidence type="ECO:0000256" key="2">
    <source>
        <dbReference type="SAM" id="MobiDB-lite"/>
    </source>
</evidence>
<dbReference type="SMART" id="SM00853">
    <property type="entry name" value="MutL_C"/>
    <property type="match status" value="1"/>
</dbReference>
<dbReference type="InterPro" id="IPR042120">
    <property type="entry name" value="MutL_C_dimsub"/>
</dbReference>
<proteinExistence type="inferred from homology"/>
<comment type="similarity">
    <text evidence="1">Belongs to the DNA mismatch repair MutL/HexB family.</text>
</comment>
<dbReference type="STRING" id="1408157.A0A1J7JDJ0"/>
<dbReference type="Gene3D" id="3.30.565.10">
    <property type="entry name" value="Histidine kinase-like ATPase, C-terminal domain"/>
    <property type="match status" value="1"/>
</dbReference>
<dbReference type="InParanoid" id="A0A1J7JDJ0"/>
<gene>
    <name evidence="4" type="ORF">CONLIGDRAFT_600043</name>
</gene>
<protein>
    <recommendedName>
        <fullName evidence="3">MutL C-terminal dimerisation domain-containing protein</fullName>
    </recommendedName>
</protein>
<dbReference type="InterPro" id="IPR038973">
    <property type="entry name" value="MutL/Mlh/Pms-like"/>
</dbReference>
<accession>A0A1J7JDJ0</accession>
<keyword evidence="5" id="KW-1185">Reference proteome</keyword>
<dbReference type="InterPro" id="IPR036890">
    <property type="entry name" value="HATPase_C_sf"/>
</dbReference>
<dbReference type="Gene3D" id="3.30.1370.100">
    <property type="entry name" value="MutL, C-terminal domain, regulatory subdomain"/>
    <property type="match status" value="1"/>
</dbReference>
<dbReference type="SUPFAM" id="SSF118116">
    <property type="entry name" value="DNA mismatch repair protein MutL"/>
    <property type="match status" value="1"/>
</dbReference>
<dbReference type="InterPro" id="IPR042121">
    <property type="entry name" value="MutL_C_regsub"/>
</dbReference>
<organism evidence="4 5">
    <name type="scientific">Coniochaeta ligniaria NRRL 30616</name>
    <dbReference type="NCBI Taxonomy" id="1408157"/>
    <lineage>
        <taxon>Eukaryota</taxon>
        <taxon>Fungi</taxon>
        <taxon>Dikarya</taxon>
        <taxon>Ascomycota</taxon>
        <taxon>Pezizomycotina</taxon>
        <taxon>Sordariomycetes</taxon>
        <taxon>Sordariomycetidae</taxon>
        <taxon>Coniochaetales</taxon>
        <taxon>Coniochaetaceae</taxon>
        <taxon>Coniochaeta</taxon>
    </lineage>
</organism>
<dbReference type="GO" id="GO:0006298">
    <property type="term" value="P:mismatch repair"/>
    <property type="evidence" value="ECO:0007669"/>
    <property type="project" value="InterPro"/>
</dbReference>
<dbReference type="FunCoup" id="A0A1J7JDJ0">
    <property type="interactions" value="454"/>
</dbReference>
<dbReference type="Gene3D" id="3.30.1540.20">
    <property type="entry name" value="MutL, C-terminal domain, dimerisation subdomain"/>
    <property type="match status" value="1"/>
</dbReference>
<dbReference type="Pfam" id="PF13589">
    <property type="entry name" value="HATPase_c_3"/>
    <property type="match status" value="1"/>
</dbReference>